<organism evidence="2 3">
    <name type="scientific">Parafrankia colletiae</name>
    <dbReference type="NCBI Taxonomy" id="573497"/>
    <lineage>
        <taxon>Bacteria</taxon>
        <taxon>Bacillati</taxon>
        <taxon>Actinomycetota</taxon>
        <taxon>Actinomycetes</taxon>
        <taxon>Frankiales</taxon>
        <taxon>Frankiaceae</taxon>
        <taxon>Parafrankia</taxon>
    </lineage>
</organism>
<evidence type="ECO:0000313" key="2">
    <source>
        <dbReference type="EMBL" id="OHV30237.1"/>
    </source>
</evidence>
<dbReference type="AlphaFoldDB" id="A0A1S1Q9G0"/>
<reference evidence="3" key="1">
    <citation type="submission" date="2016-07" db="EMBL/GenBank/DDBJ databases">
        <title>Sequence Frankia sp. strain CcI1.17.</title>
        <authorList>
            <person name="Ghodhbane-Gtari F."/>
            <person name="Swanson E."/>
            <person name="Gueddou A."/>
            <person name="Morris K."/>
            <person name="Hezbri K."/>
            <person name="Ktari A."/>
            <person name="Nouioui I."/>
            <person name="Abebe-Akele F."/>
            <person name="Simpson S."/>
            <person name="Thomas K."/>
            <person name="Gtari M."/>
            <person name="Tisa L.S."/>
            <person name="Hurst S."/>
        </authorList>
    </citation>
    <scope>NUCLEOTIDE SEQUENCE [LARGE SCALE GENOMIC DNA]</scope>
    <source>
        <strain evidence="3">Cc1.17</strain>
    </source>
</reference>
<proteinExistence type="predicted"/>
<feature type="coiled-coil region" evidence="1">
    <location>
        <begin position="231"/>
        <end position="258"/>
    </location>
</feature>
<accession>A0A1S1Q9G0</accession>
<sequence>MGNPVFTSDTPSALPGARVQPDDMARVTDSDWQDIRTIARKYCRTVNFTRSRKRMDGNTTMAGGPFGKYGTADVSDDVTQDAVLLFAQNLAKISGRFQPASLSVATREPDSWLYVTGKGREFVADRKMIMGWAVKDAAARNGFRTDEDPDEMDATPGEQYMRGVAHAEFVATGSYLASISDVVWGSAYGDGQDFPVIDRVLAEGSNADDIGRAGVLSHVAQQLYGGQYGSRRAVRRARDAALAELRELTQRLDETREMLAYSATRRDKRRTGALPDD</sequence>
<name>A0A1S1Q9G0_9ACTN</name>
<keyword evidence="3" id="KW-1185">Reference proteome</keyword>
<gene>
    <name evidence="2" type="ORF">CC117_27655</name>
</gene>
<keyword evidence="1" id="KW-0175">Coiled coil</keyword>
<evidence type="ECO:0000313" key="3">
    <source>
        <dbReference type="Proteomes" id="UP000179627"/>
    </source>
</evidence>
<dbReference type="OrthoDB" id="3211355at2"/>
<comment type="caution">
    <text evidence="2">The sequence shown here is derived from an EMBL/GenBank/DDBJ whole genome shotgun (WGS) entry which is preliminary data.</text>
</comment>
<dbReference type="Proteomes" id="UP000179627">
    <property type="component" value="Unassembled WGS sequence"/>
</dbReference>
<dbReference type="RefSeq" id="WP_071089697.1">
    <property type="nucleotide sequence ID" value="NZ_MBLM01000154.1"/>
</dbReference>
<protein>
    <submittedName>
        <fullName evidence="2">Uncharacterized protein</fullName>
    </submittedName>
</protein>
<dbReference type="EMBL" id="MBLM01000154">
    <property type="protein sequence ID" value="OHV30237.1"/>
    <property type="molecule type" value="Genomic_DNA"/>
</dbReference>
<evidence type="ECO:0000256" key="1">
    <source>
        <dbReference type="SAM" id="Coils"/>
    </source>
</evidence>